<comment type="caution">
    <text evidence="1">The sequence shown here is derived from an EMBL/GenBank/DDBJ whole genome shotgun (WGS) entry which is preliminary data.</text>
</comment>
<dbReference type="PROSITE" id="PS51762">
    <property type="entry name" value="GH16_2"/>
    <property type="match status" value="1"/>
</dbReference>
<dbReference type="Gene3D" id="2.60.120.200">
    <property type="match status" value="1"/>
</dbReference>
<name>A0ABV6VDX4_9ACTN</name>
<sequence length="479" mass="48712">MYAVTFTATAAQAAAPGPPSGWTTVFSDDFNGPAGSAPSSANWMFDTGAGSSFGTGEIETMTNSTANTHLDGGGNLDITALNNGGNWTSGRIQTPTANVGAPAGGKLQVTASIQQPDPGSGLGYWPAFWMLGPGQWPENGEIDIMEDVNALSQVAGTIHCGTYPGGVCNEGTGVGSGLRACSGCQTGYHTYSMILDRTNTSAETITWYLDGSQYFSVSESQVGTSTWQAAFDHNLSIILDLAMGGGFPNGVCGCTSPNGSTSSGASMNVDYVAAYTTTGGGTGTSYQSLPGTWPQCASENGSCAVDGHKTVAFGANGRFNYSTLGNSTACTTGVFGDPIPGTVKACYTETPPPAANTWTPCATENTTCSFAGVMTVAYGANGAYNYATLPNGASCNNATFGDPASGSVKSCYVTGPPPSFTSWTSCATENSTCSFSGTHEVAYGANGQYYYGSFSGGTACGNTVFGDPVPGTAKLCYVQ</sequence>
<dbReference type="PANTHER" id="PTHR10963:SF55">
    <property type="entry name" value="GLYCOSIDE HYDROLASE FAMILY 16 PROTEIN"/>
    <property type="match status" value="1"/>
</dbReference>
<dbReference type="Pfam" id="PF26113">
    <property type="entry name" value="GH16_XgeA"/>
    <property type="match status" value="1"/>
</dbReference>
<protein>
    <submittedName>
        <fullName evidence="1">Glycoside hydrolase family 16 protein</fullName>
    </submittedName>
</protein>
<gene>
    <name evidence="1" type="ORF">ACEZDG_21990</name>
</gene>
<organism evidence="1 2">
    <name type="scientific">Streptacidiphilus alkalitolerans</name>
    <dbReference type="NCBI Taxonomy" id="3342712"/>
    <lineage>
        <taxon>Bacteria</taxon>
        <taxon>Bacillati</taxon>
        <taxon>Actinomycetota</taxon>
        <taxon>Actinomycetes</taxon>
        <taxon>Kitasatosporales</taxon>
        <taxon>Streptomycetaceae</taxon>
        <taxon>Streptacidiphilus</taxon>
    </lineage>
</organism>
<dbReference type="GO" id="GO:0016787">
    <property type="term" value="F:hydrolase activity"/>
    <property type="evidence" value="ECO:0007669"/>
    <property type="project" value="UniProtKB-KW"/>
</dbReference>
<evidence type="ECO:0000313" key="2">
    <source>
        <dbReference type="Proteomes" id="UP001592582"/>
    </source>
</evidence>
<dbReference type="SUPFAM" id="SSF49899">
    <property type="entry name" value="Concanavalin A-like lectins/glucanases"/>
    <property type="match status" value="1"/>
</dbReference>
<keyword evidence="1" id="KW-0378">Hydrolase</keyword>
<accession>A0ABV6VDX4</accession>
<dbReference type="Proteomes" id="UP001592582">
    <property type="component" value="Unassembled WGS sequence"/>
</dbReference>
<dbReference type="CDD" id="cd02182">
    <property type="entry name" value="GH16_Strep_laminarinase_like"/>
    <property type="match status" value="1"/>
</dbReference>
<keyword evidence="2" id="KW-1185">Reference proteome</keyword>
<proteinExistence type="predicted"/>
<dbReference type="EMBL" id="JBHEZX010000009">
    <property type="protein sequence ID" value="MFC1411940.1"/>
    <property type="molecule type" value="Genomic_DNA"/>
</dbReference>
<dbReference type="PANTHER" id="PTHR10963">
    <property type="entry name" value="GLYCOSYL HYDROLASE-RELATED"/>
    <property type="match status" value="1"/>
</dbReference>
<reference evidence="1 2" key="1">
    <citation type="submission" date="2024-09" db="EMBL/GenBank/DDBJ databases">
        <authorList>
            <person name="Lee S.D."/>
        </authorList>
    </citation>
    <scope>NUCLEOTIDE SEQUENCE [LARGE SCALE GENOMIC DNA]</scope>
    <source>
        <strain evidence="1 2">N1-1</strain>
    </source>
</reference>
<dbReference type="InterPro" id="IPR050546">
    <property type="entry name" value="Glycosyl_Hydrlase_16"/>
</dbReference>
<dbReference type="InterPro" id="IPR013320">
    <property type="entry name" value="ConA-like_dom_sf"/>
</dbReference>
<evidence type="ECO:0000313" key="1">
    <source>
        <dbReference type="EMBL" id="MFC1411940.1"/>
    </source>
</evidence>
<dbReference type="InterPro" id="IPR000757">
    <property type="entry name" value="Beta-glucanase-like"/>
</dbReference>